<evidence type="ECO:0000256" key="1">
    <source>
        <dbReference type="SAM" id="MobiDB-lite"/>
    </source>
</evidence>
<feature type="transmembrane region" description="Helical" evidence="2">
    <location>
        <begin position="240"/>
        <end position="258"/>
    </location>
</feature>
<name>A0A4R6DDM9_9MICO</name>
<dbReference type="PANTHER" id="PTHR36844">
    <property type="entry name" value="PROTEASE PRSW"/>
    <property type="match status" value="1"/>
</dbReference>
<keyword evidence="2" id="KW-0812">Transmembrane</keyword>
<feature type="transmembrane region" description="Helical" evidence="2">
    <location>
        <begin position="75"/>
        <end position="96"/>
    </location>
</feature>
<dbReference type="Proteomes" id="UP000295764">
    <property type="component" value="Unassembled WGS sequence"/>
</dbReference>
<feature type="transmembrane region" description="Helical" evidence="2">
    <location>
        <begin position="132"/>
        <end position="155"/>
    </location>
</feature>
<feature type="transmembrane region" description="Helical" evidence="2">
    <location>
        <begin position="208"/>
        <end position="228"/>
    </location>
</feature>
<evidence type="ECO:0000256" key="2">
    <source>
        <dbReference type="SAM" id="Phobius"/>
    </source>
</evidence>
<keyword evidence="2" id="KW-1133">Transmembrane helix</keyword>
<organism evidence="3 4">
    <name type="scientific">Curtobacterium flaccumfaciens</name>
    <dbReference type="NCBI Taxonomy" id="2035"/>
    <lineage>
        <taxon>Bacteria</taxon>
        <taxon>Bacillati</taxon>
        <taxon>Actinomycetota</taxon>
        <taxon>Actinomycetes</taxon>
        <taxon>Micrococcales</taxon>
        <taxon>Microbacteriaceae</taxon>
        <taxon>Curtobacterium</taxon>
    </lineage>
</organism>
<dbReference type="EMBL" id="SNVW01000011">
    <property type="protein sequence ID" value="TDN42617.1"/>
    <property type="molecule type" value="Genomic_DNA"/>
</dbReference>
<gene>
    <name evidence="3" type="ORF">EDF64_11194</name>
</gene>
<reference evidence="3 4" key="1">
    <citation type="submission" date="2019-03" db="EMBL/GenBank/DDBJ databases">
        <title>Genomic analyses of the natural microbiome of Caenorhabditis elegans.</title>
        <authorList>
            <person name="Samuel B."/>
        </authorList>
    </citation>
    <scope>NUCLEOTIDE SEQUENCE [LARGE SCALE GENOMIC DNA]</scope>
    <source>
        <strain evidence="3 4">JUb65</strain>
    </source>
</reference>
<dbReference type="Pfam" id="PF13367">
    <property type="entry name" value="PrsW-protease"/>
    <property type="match status" value="1"/>
</dbReference>
<dbReference type="InterPro" id="IPR026898">
    <property type="entry name" value="PrsW"/>
</dbReference>
<evidence type="ECO:0000313" key="4">
    <source>
        <dbReference type="Proteomes" id="UP000295764"/>
    </source>
</evidence>
<protein>
    <submittedName>
        <fullName evidence="3">RsiW-degrading membrane proteinase PrsW (M82 family)</fullName>
    </submittedName>
</protein>
<evidence type="ECO:0000313" key="3">
    <source>
        <dbReference type="EMBL" id="TDN42617.1"/>
    </source>
</evidence>
<keyword evidence="2" id="KW-0472">Membrane</keyword>
<dbReference type="GO" id="GO:0008233">
    <property type="term" value="F:peptidase activity"/>
    <property type="evidence" value="ECO:0007669"/>
    <property type="project" value="InterPro"/>
</dbReference>
<feature type="compositionally biased region" description="Basic and acidic residues" evidence="1">
    <location>
        <begin position="12"/>
        <end position="40"/>
    </location>
</feature>
<dbReference type="RefSeq" id="WP_133520709.1">
    <property type="nucleotide sequence ID" value="NZ_SNVW01000011.1"/>
</dbReference>
<feature type="region of interest" description="Disordered" evidence="1">
    <location>
        <begin position="1"/>
        <end position="43"/>
    </location>
</feature>
<feature type="transmembrane region" description="Helical" evidence="2">
    <location>
        <begin position="296"/>
        <end position="317"/>
    </location>
</feature>
<feature type="transmembrane region" description="Helical" evidence="2">
    <location>
        <begin position="48"/>
        <end position="69"/>
    </location>
</feature>
<dbReference type="OrthoDB" id="5141135at2"/>
<comment type="caution">
    <text evidence="3">The sequence shown here is derived from an EMBL/GenBank/DDBJ whole genome shotgun (WGS) entry which is preliminary data.</text>
</comment>
<dbReference type="AlphaFoldDB" id="A0A4R6DDM9"/>
<proteinExistence type="predicted"/>
<sequence length="343" mass="36495">MSLPSDLPAVRAEQRDAHPDQHQHKHPDPHQHPDPHEQPPHPHHRHGWWWKTLLTGFVLWVVTIIVTFSTLNTNLVPTIILLGSFLVPFTVVLFVIERVTGSVSTMQLIVAFFVGGILGVLGASLLEADLRAGAGLYIVVGFVEEFVKGVLLVVVGWRVRPKTARQGALLGATVGAGFAAFESAGYAFNAAITSRGIDLVSLLQTEVVRAILSPVGHVLWTAILGAVVFGAAHGRARFRWSWSIPIAYVGVALLHGLWDSNSTISTLLAFLVTGTPFSAARNGAVPVSIAGLATTLYVVGLAIVSAIGVVILIAVLIRAKKRTAGGLDEDPAWSATPAPHPLG</sequence>
<accession>A0A4R6DDM9</accession>
<dbReference type="PANTHER" id="PTHR36844:SF1">
    <property type="entry name" value="PROTEASE PRSW"/>
    <property type="match status" value="1"/>
</dbReference>
<feature type="transmembrane region" description="Helical" evidence="2">
    <location>
        <begin position="108"/>
        <end position="126"/>
    </location>
</feature>
<feature type="transmembrane region" description="Helical" evidence="2">
    <location>
        <begin position="167"/>
        <end position="188"/>
    </location>
</feature>